<sequence length="478" mass="52058">MGDGIARVYGLDNVQAGEMVAFSNGVQGMALNLETDNVGIVIFGSDRDIHEGDTVKRLGAIVDVPVGPALLGRVVDALGNPIDGKGPIKAKERRRVDVKAPGIIPRQSVHEPMSTGLKVIDALIPIGRGQRELVIGDRQTGKTAILLDTFLNQKHFHDNDTEEDQDRVYCIYVAIGQKRSTVAQFVKVLEERGALDYSIIVAATASDPAPMQFIAPLAGCAMGEYFRDNGQHALIGYDDLSKQAVAYRQMSLLLRRPPGREAYPGDVFYLHSRLLERAAKLNADYGSGSLTALPVIETQANDVSAYIPTNVISITDGQIFLETNLFYQGIRPAVNVGLSVSRVGSAAQIKAMKQVAGSIKGELAQYREMAAFAQFGSDLDASTQHLLNRGACLTELLKQLQFSPLKVEEQVVVIFAGVNGYLDSLAVSDVGRFEQGLLTLLRNNHVELLEAIAEQKQITDEIKRQMVVVLDYYAKNFS</sequence>
<dbReference type="SUPFAM" id="SSF50615">
    <property type="entry name" value="N-terminal domain of alpha and beta subunits of F1 ATP synthase"/>
    <property type="match status" value="1"/>
</dbReference>
<feature type="domain" description="ATP synthase alpha subunit C-terminal" evidence="18">
    <location>
        <begin position="348"/>
        <end position="469"/>
    </location>
</feature>
<dbReference type="FunFam" id="3.40.50.300:FF:002432">
    <property type="entry name" value="ATP synthase subunit alpha, mitochondrial"/>
    <property type="match status" value="1"/>
</dbReference>
<dbReference type="Pfam" id="PF02874">
    <property type="entry name" value="ATP-synt_ab_N"/>
    <property type="match status" value="1"/>
</dbReference>
<keyword evidence="6" id="KW-0997">Cell inner membrane</keyword>
<organism evidence="20">
    <name type="scientific">Bartonella rochalimae ATCC BAA-1498</name>
    <dbReference type="NCBI Taxonomy" id="685782"/>
    <lineage>
        <taxon>Bacteria</taxon>
        <taxon>Pseudomonadati</taxon>
        <taxon>Pseudomonadota</taxon>
        <taxon>Alphaproteobacteria</taxon>
        <taxon>Hyphomicrobiales</taxon>
        <taxon>Bartonellaceae</taxon>
        <taxon>Bartonella</taxon>
    </lineage>
</organism>
<evidence type="ECO:0000256" key="3">
    <source>
        <dbReference type="ARBA" id="ARBA00008936"/>
    </source>
</evidence>
<dbReference type="InterPro" id="IPR033732">
    <property type="entry name" value="ATP_synth_F1_a_nt-bd_dom"/>
</dbReference>
<feature type="domain" description="ATPase F1/V1/A1 complex alpha/beta subunit N-terminal" evidence="19">
    <location>
        <begin position="2"/>
        <end position="59"/>
    </location>
</feature>
<evidence type="ECO:0000256" key="14">
    <source>
        <dbReference type="ARBA" id="ARBA00023310"/>
    </source>
</evidence>
<dbReference type="EC" id="7.1.2.2" evidence="16"/>
<accession>E6YNH1</accession>
<dbReference type="PANTHER" id="PTHR48082:SF2">
    <property type="entry name" value="ATP SYNTHASE SUBUNIT ALPHA, MITOCHONDRIAL"/>
    <property type="match status" value="1"/>
</dbReference>
<evidence type="ECO:0000256" key="1">
    <source>
        <dbReference type="ARBA" id="ARBA00003784"/>
    </source>
</evidence>
<dbReference type="GO" id="GO:0043531">
    <property type="term" value="F:ADP binding"/>
    <property type="evidence" value="ECO:0007669"/>
    <property type="project" value="TreeGrafter"/>
</dbReference>
<dbReference type="GO" id="GO:0046933">
    <property type="term" value="F:proton-transporting ATP synthase activity, rotational mechanism"/>
    <property type="evidence" value="ECO:0007669"/>
    <property type="project" value="UniProtKB-UniRule"/>
</dbReference>
<proteinExistence type="inferred from homology"/>
<evidence type="ECO:0000256" key="15">
    <source>
        <dbReference type="ARBA" id="ARBA00026013"/>
    </source>
</evidence>
<comment type="similarity">
    <text evidence="3 16">Belongs to the ATPase alpha/beta chains family.</text>
</comment>
<dbReference type="InterPro" id="IPR020003">
    <property type="entry name" value="ATPase_a/bsu_AS"/>
</dbReference>
<dbReference type="SUPFAM" id="SSF47917">
    <property type="entry name" value="C-terminal domain of alpha and beta subunits of F1 ATP synthase"/>
    <property type="match status" value="1"/>
</dbReference>
<dbReference type="InterPro" id="IPR023366">
    <property type="entry name" value="ATP_synth_asu-like_sf"/>
</dbReference>
<comment type="subunit">
    <text evidence="15">F-type ATPases have 2 components, CF(1) - the catalytic core - and CF(0) - the membrane proton channel. CF(1) has five subunits: alpha(3), beta(3), gamma(1), delta(1), epsilon(1). CF(0) has four main subunits: a(1), b(1), b'(1) and c(9-12).</text>
</comment>
<dbReference type="PIRSF" id="PIRSF039088">
    <property type="entry name" value="F_ATPase_subunit_alpha"/>
    <property type="match status" value="1"/>
</dbReference>
<dbReference type="InterPro" id="IPR000194">
    <property type="entry name" value="ATPase_F1/V1/A1_a/bsu_nucl-bd"/>
</dbReference>
<feature type="site" description="Required for activity" evidence="16">
    <location>
        <position position="339"/>
    </location>
</feature>
<name>E6YNH1_9HYPH</name>
<dbReference type="GO" id="GO:0005886">
    <property type="term" value="C:plasma membrane"/>
    <property type="evidence" value="ECO:0007669"/>
    <property type="project" value="UniProtKB-SubCell"/>
</dbReference>
<dbReference type="InterPro" id="IPR000793">
    <property type="entry name" value="ATP_synth_asu_C"/>
</dbReference>
<comment type="catalytic activity">
    <reaction evidence="16">
        <text>ATP + H2O + 4 H(+)(in) = ADP + phosphate + 5 H(+)(out)</text>
        <dbReference type="Rhea" id="RHEA:57720"/>
        <dbReference type="ChEBI" id="CHEBI:15377"/>
        <dbReference type="ChEBI" id="CHEBI:15378"/>
        <dbReference type="ChEBI" id="CHEBI:30616"/>
        <dbReference type="ChEBI" id="CHEBI:43474"/>
        <dbReference type="ChEBI" id="CHEBI:456216"/>
        <dbReference type="EC" id="7.1.2.2"/>
    </reaction>
</comment>
<evidence type="ECO:0000256" key="12">
    <source>
        <dbReference type="ARBA" id="ARBA00023136"/>
    </source>
</evidence>
<dbReference type="HAMAP" id="MF_01346">
    <property type="entry name" value="ATP_synth_alpha_bact"/>
    <property type="match status" value="1"/>
</dbReference>
<dbReference type="GO" id="GO:0016787">
    <property type="term" value="F:hydrolase activity"/>
    <property type="evidence" value="ECO:0007669"/>
    <property type="project" value="UniProtKB-KW"/>
</dbReference>
<evidence type="ECO:0000256" key="6">
    <source>
        <dbReference type="ARBA" id="ARBA00022519"/>
    </source>
</evidence>
<evidence type="ECO:0000256" key="2">
    <source>
        <dbReference type="ARBA" id="ARBA00004370"/>
    </source>
</evidence>
<keyword evidence="11 16" id="KW-0406">Ion transport</keyword>
<protein>
    <recommendedName>
        <fullName evidence="16">ATP synthase subunit alpha</fullName>
        <ecNumber evidence="16">7.1.2.2</ecNumber>
    </recommendedName>
    <alternativeName>
        <fullName evidence="16">ATP synthase F1 sector subunit alpha</fullName>
    </alternativeName>
    <alternativeName>
        <fullName evidence="16">F-ATPase subunit alpha</fullName>
    </alternativeName>
</protein>
<dbReference type="GO" id="GO:0045259">
    <property type="term" value="C:proton-transporting ATP synthase complex"/>
    <property type="evidence" value="ECO:0007669"/>
    <property type="project" value="UniProtKB-KW"/>
</dbReference>
<keyword evidence="14 16" id="KW-0066">ATP synthesis</keyword>
<evidence type="ECO:0000256" key="10">
    <source>
        <dbReference type="ARBA" id="ARBA00022967"/>
    </source>
</evidence>
<dbReference type="Gene3D" id="3.40.50.300">
    <property type="entry name" value="P-loop containing nucleotide triphosphate hydrolases"/>
    <property type="match status" value="1"/>
</dbReference>
<feature type="domain" description="ATPase F1/V1/A1 complex alpha/beta subunit nucleotide-binding" evidence="17">
    <location>
        <begin position="116"/>
        <end position="341"/>
    </location>
</feature>
<dbReference type="Pfam" id="PF00306">
    <property type="entry name" value="ATP-synt_ab_C"/>
    <property type="match status" value="1"/>
</dbReference>
<reference evidence="20" key="1">
    <citation type="journal article" date="2011" name="PLoS Genet.">
        <title>Parallel evolution of a type IV secretion system in radiating lineages of the host-restricted bacterial pathogen Bartonella.</title>
        <authorList>
            <person name="Engel P."/>
            <person name="Salzburger W."/>
            <person name="Liesch M."/>
            <person name="Chang C.C."/>
            <person name="Maruyama S."/>
            <person name="Lanz C."/>
            <person name="Calteau A."/>
            <person name="Lajus A."/>
            <person name="Medigue C."/>
            <person name="Schuster S.C."/>
            <person name="Dehio C."/>
        </authorList>
    </citation>
    <scope>NUCLEOTIDE SEQUENCE</scope>
    <source>
        <strain evidence="20">ATCC BAA-1498</strain>
    </source>
</reference>
<keyword evidence="4 16" id="KW-0813">Transport</keyword>
<evidence type="ECO:0000256" key="11">
    <source>
        <dbReference type="ARBA" id="ARBA00023065"/>
    </source>
</evidence>
<dbReference type="CDD" id="cd18116">
    <property type="entry name" value="ATP-synt_F1_alpha_N"/>
    <property type="match status" value="1"/>
</dbReference>
<dbReference type="EMBL" id="FN645467">
    <property type="protein sequence ID" value="CBI78409.1"/>
    <property type="molecule type" value="Genomic_DNA"/>
</dbReference>
<dbReference type="InterPro" id="IPR005294">
    <property type="entry name" value="ATP_synth_F1_asu"/>
</dbReference>
<evidence type="ECO:0000259" key="18">
    <source>
        <dbReference type="Pfam" id="PF00306"/>
    </source>
</evidence>
<dbReference type="InterPro" id="IPR036121">
    <property type="entry name" value="ATPase_F1/V1/A1_a/bsu_N_sf"/>
</dbReference>
<dbReference type="InterPro" id="IPR004100">
    <property type="entry name" value="ATPase_F1/V1/A1_a/bsu_N"/>
</dbReference>
<gene>
    <name evidence="16 20" type="primary">atpA</name>
    <name evidence="20" type="ORF">BARRO_130053</name>
</gene>
<keyword evidence="5 16" id="KW-1003">Cell membrane</keyword>
<dbReference type="SUPFAM" id="SSF52540">
    <property type="entry name" value="P-loop containing nucleoside triphosphate hydrolases"/>
    <property type="match status" value="1"/>
</dbReference>
<evidence type="ECO:0000256" key="4">
    <source>
        <dbReference type="ARBA" id="ARBA00022448"/>
    </source>
</evidence>
<dbReference type="GO" id="GO:0005524">
    <property type="term" value="F:ATP binding"/>
    <property type="evidence" value="ECO:0007669"/>
    <property type="project" value="UniProtKB-UniRule"/>
</dbReference>
<keyword evidence="12 16" id="KW-0472">Membrane</keyword>
<evidence type="ECO:0000313" key="20">
    <source>
        <dbReference type="EMBL" id="CBI78409.1"/>
    </source>
</evidence>
<keyword evidence="20" id="KW-0378">Hydrolase</keyword>
<evidence type="ECO:0000256" key="5">
    <source>
        <dbReference type="ARBA" id="ARBA00022475"/>
    </source>
</evidence>
<keyword evidence="13 16" id="KW-0139">CF(1)</keyword>
<dbReference type="AlphaFoldDB" id="E6YNH1"/>
<dbReference type="NCBIfam" id="NF009884">
    <property type="entry name" value="PRK13343.1"/>
    <property type="match status" value="1"/>
</dbReference>
<dbReference type="FunFam" id="1.20.150.20:FF:000001">
    <property type="entry name" value="ATP synthase subunit alpha"/>
    <property type="match status" value="1"/>
</dbReference>
<dbReference type="InterPro" id="IPR038376">
    <property type="entry name" value="ATP_synth_asu_C_sf"/>
</dbReference>
<dbReference type="PANTHER" id="PTHR48082">
    <property type="entry name" value="ATP SYNTHASE SUBUNIT ALPHA, MITOCHONDRIAL"/>
    <property type="match status" value="1"/>
</dbReference>
<keyword evidence="8 16" id="KW-0375">Hydrogen ion transport</keyword>
<dbReference type="InterPro" id="IPR027417">
    <property type="entry name" value="P-loop_NTPase"/>
</dbReference>
<keyword evidence="9 16" id="KW-0067">ATP-binding</keyword>
<evidence type="ECO:0000256" key="7">
    <source>
        <dbReference type="ARBA" id="ARBA00022741"/>
    </source>
</evidence>
<evidence type="ECO:0000259" key="17">
    <source>
        <dbReference type="Pfam" id="PF00006"/>
    </source>
</evidence>
<comment type="function">
    <text evidence="1 16">Produces ATP from ADP in the presence of a proton gradient across the membrane. The alpha chain is a regulatory subunit.</text>
</comment>
<feature type="binding site" evidence="16">
    <location>
        <begin position="136"/>
        <end position="143"/>
    </location>
    <ligand>
        <name>ATP</name>
        <dbReference type="ChEBI" id="CHEBI:30616"/>
    </ligand>
</feature>
<dbReference type="Pfam" id="PF00006">
    <property type="entry name" value="ATP-synt_ab"/>
    <property type="match status" value="1"/>
</dbReference>
<dbReference type="CDD" id="cd01132">
    <property type="entry name" value="F1-ATPase_alpha_CD"/>
    <property type="match status" value="1"/>
</dbReference>
<dbReference type="Gene3D" id="2.40.30.20">
    <property type="match status" value="1"/>
</dbReference>
<evidence type="ECO:0000256" key="16">
    <source>
        <dbReference type="HAMAP-Rule" id="MF_01346"/>
    </source>
</evidence>
<keyword evidence="10 16" id="KW-1278">Translocase</keyword>
<dbReference type="CDD" id="cd18113">
    <property type="entry name" value="ATP-synt_F1_alpha_C"/>
    <property type="match status" value="1"/>
</dbReference>
<dbReference type="PROSITE" id="PS00152">
    <property type="entry name" value="ATPASE_ALPHA_BETA"/>
    <property type="match status" value="1"/>
</dbReference>
<evidence type="ECO:0000256" key="9">
    <source>
        <dbReference type="ARBA" id="ARBA00022840"/>
    </source>
</evidence>
<evidence type="ECO:0000256" key="8">
    <source>
        <dbReference type="ARBA" id="ARBA00022781"/>
    </source>
</evidence>
<dbReference type="Gene3D" id="1.20.150.20">
    <property type="entry name" value="ATP synthase alpha/beta chain, C-terminal domain"/>
    <property type="match status" value="1"/>
</dbReference>
<evidence type="ECO:0000259" key="19">
    <source>
        <dbReference type="Pfam" id="PF02874"/>
    </source>
</evidence>
<comment type="subcellular location">
    <subcellularLocation>
        <location evidence="16">Cell membrane</location>
        <topology evidence="16">Peripheral membrane protein</topology>
    </subcellularLocation>
    <subcellularLocation>
        <location evidence="2">Membrane</location>
    </subcellularLocation>
</comment>
<keyword evidence="7 16" id="KW-0547">Nucleotide-binding</keyword>
<evidence type="ECO:0000256" key="13">
    <source>
        <dbReference type="ARBA" id="ARBA00023196"/>
    </source>
</evidence>
<dbReference type="NCBIfam" id="TIGR00962">
    <property type="entry name" value="atpA"/>
    <property type="match status" value="1"/>
</dbReference>